<accession>A0A8S0T1G4</accession>
<reference evidence="1 2" key="1">
    <citation type="submission" date="2019-12" db="EMBL/GenBank/DDBJ databases">
        <authorList>
            <person name="Alioto T."/>
            <person name="Alioto T."/>
            <person name="Gomez Garrido J."/>
        </authorList>
    </citation>
    <scope>NUCLEOTIDE SEQUENCE [LARGE SCALE GENOMIC DNA]</scope>
</reference>
<name>A0A8S0T1G4_OLEEU</name>
<dbReference type="Gramene" id="OE9A111749T1">
    <property type="protein sequence ID" value="OE9A111749C1"/>
    <property type="gene ID" value="OE9A111749"/>
</dbReference>
<organism evidence="1 2">
    <name type="scientific">Olea europaea subsp. europaea</name>
    <dbReference type="NCBI Taxonomy" id="158383"/>
    <lineage>
        <taxon>Eukaryota</taxon>
        <taxon>Viridiplantae</taxon>
        <taxon>Streptophyta</taxon>
        <taxon>Embryophyta</taxon>
        <taxon>Tracheophyta</taxon>
        <taxon>Spermatophyta</taxon>
        <taxon>Magnoliopsida</taxon>
        <taxon>eudicotyledons</taxon>
        <taxon>Gunneridae</taxon>
        <taxon>Pentapetalae</taxon>
        <taxon>asterids</taxon>
        <taxon>lamiids</taxon>
        <taxon>Lamiales</taxon>
        <taxon>Oleaceae</taxon>
        <taxon>Oleeae</taxon>
        <taxon>Olea</taxon>
    </lineage>
</organism>
<comment type="caution">
    <text evidence="1">The sequence shown here is derived from an EMBL/GenBank/DDBJ whole genome shotgun (WGS) entry which is preliminary data.</text>
</comment>
<dbReference type="EMBL" id="CACTIH010005602">
    <property type="protein sequence ID" value="CAA2998711.1"/>
    <property type="molecule type" value="Genomic_DNA"/>
</dbReference>
<feature type="non-terminal residue" evidence="1">
    <location>
        <position position="58"/>
    </location>
</feature>
<dbReference type="OrthoDB" id="10470706at2759"/>
<protein>
    <submittedName>
        <fullName evidence="1">Uncharacterized protein</fullName>
    </submittedName>
</protein>
<dbReference type="AlphaFoldDB" id="A0A8S0T1G4"/>
<gene>
    <name evidence="1" type="ORF">OLEA9_A111749</name>
</gene>
<feature type="non-terminal residue" evidence="1">
    <location>
        <position position="1"/>
    </location>
</feature>
<evidence type="ECO:0000313" key="1">
    <source>
        <dbReference type="EMBL" id="CAA2998711.1"/>
    </source>
</evidence>
<sequence>SEKVDCTRSRSVWMDFVIDADVSGIVGSSIDIVGRSDDGDAILGTSADGALQHGLDIK</sequence>
<dbReference type="Proteomes" id="UP000594638">
    <property type="component" value="Unassembled WGS sequence"/>
</dbReference>
<keyword evidence="2" id="KW-1185">Reference proteome</keyword>
<evidence type="ECO:0000313" key="2">
    <source>
        <dbReference type="Proteomes" id="UP000594638"/>
    </source>
</evidence>
<proteinExistence type="predicted"/>